<protein>
    <recommendedName>
        <fullName evidence="5">LemA protein</fullName>
    </recommendedName>
</protein>
<proteinExistence type="predicted"/>
<keyword evidence="2" id="KW-0472">Membrane</keyword>
<accession>A0A8J3YZ23</accession>
<reference evidence="3" key="1">
    <citation type="submission" date="2021-01" db="EMBL/GenBank/DDBJ databases">
        <title>Whole genome shotgun sequence of Virgisporangium aurantiacum NBRC 16421.</title>
        <authorList>
            <person name="Komaki H."/>
            <person name="Tamura T."/>
        </authorList>
    </citation>
    <scope>NUCLEOTIDE SEQUENCE</scope>
    <source>
        <strain evidence="3">NBRC 16421</strain>
    </source>
</reference>
<evidence type="ECO:0000313" key="3">
    <source>
        <dbReference type="EMBL" id="GIJ54361.1"/>
    </source>
</evidence>
<keyword evidence="2" id="KW-1133">Transmembrane helix</keyword>
<keyword evidence="2" id="KW-0812">Transmembrane</keyword>
<evidence type="ECO:0000256" key="1">
    <source>
        <dbReference type="SAM" id="MobiDB-lite"/>
    </source>
</evidence>
<dbReference type="AlphaFoldDB" id="A0A8J3YZ23"/>
<evidence type="ECO:0000313" key="4">
    <source>
        <dbReference type="Proteomes" id="UP000612585"/>
    </source>
</evidence>
<feature type="transmembrane region" description="Helical" evidence="2">
    <location>
        <begin position="44"/>
        <end position="68"/>
    </location>
</feature>
<dbReference type="Proteomes" id="UP000612585">
    <property type="component" value="Unassembled WGS sequence"/>
</dbReference>
<comment type="caution">
    <text evidence="3">The sequence shown here is derived from an EMBL/GenBank/DDBJ whole genome shotgun (WGS) entry which is preliminary data.</text>
</comment>
<dbReference type="EMBL" id="BOPG01000012">
    <property type="protein sequence ID" value="GIJ54361.1"/>
    <property type="molecule type" value="Genomic_DNA"/>
</dbReference>
<name>A0A8J3YZ23_9ACTN</name>
<evidence type="ECO:0000256" key="2">
    <source>
        <dbReference type="SAM" id="Phobius"/>
    </source>
</evidence>
<feature type="region of interest" description="Disordered" evidence="1">
    <location>
        <begin position="1"/>
        <end position="26"/>
    </location>
</feature>
<gene>
    <name evidence="3" type="ORF">Vau01_018770</name>
</gene>
<sequence>MYAQPGPDTNLPTPDWPTAPPTSGVWQAPAPAELPAGSRRPTRVTVAVAVAALLLLVLAVDGLAVLTFRGQQRGQTTRLDRELTAHRLAQQQAREELQARFRQADLPGKLQTVLARNKAATAALLAWGTSGQASSGLKTVRQARNECADAVIDYNATAARFPNDMLTGLPRRINLSDDPVGCG</sequence>
<keyword evidence="4" id="KW-1185">Reference proteome</keyword>
<organism evidence="3 4">
    <name type="scientific">Virgisporangium aurantiacum</name>
    <dbReference type="NCBI Taxonomy" id="175570"/>
    <lineage>
        <taxon>Bacteria</taxon>
        <taxon>Bacillati</taxon>
        <taxon>Actinomycetota</taxon>
        <taxon>Actinomycetes</taxon>
        <taxon>Micromonosporales</taxon>
        <taxon>Micromonosporaceae</taxon>
        <taxon>Virgisporangium</taxon>
    </lineage>
</organism>
<evidence type="ECO:0008006" key="5">
    <source>
        <dbReference type="Google" id="ProtNLM"/>
    </source>
</evidence>